<proteinExistence type="predicted"/>
<accession>A0A1S2NCL7</accession>
<dbReference type="AlphaFoldDB" id="A0A1S2NCL7"/>
<comment type="caution">
    <text evidence="1">The sequence shown here is derived from an EMBL/GenBank/DDBJ whole genome shotgun (WGS) entry which is preliminary data.</text>
</comment>
<reference evidence="1 2" key="1">
    <citation type="submission" date="2014-10" db="EMBL/GenBank/DDBJ databases">
        <authorList>
            <person name="Seo M.-J."/>
            <person name="Seok Y.J."/>
            <person name="Cha I.-T."/>
        </authorList>
    </citation>
    <scope>NUCLEOTIDE SEQUENCE [LARGE SCALE GENOMIC DNA]</scope>
    <source>
        <strain evidence="1 2">NEU</strain>
    </source>
</reference>
<name>A0A1S2NCL7_9BURK</name>
<organism evidence="1 2">
    <name type="scientific">Massilia timonae</name>
    <dbReference type="NCBI Taxonomy" id="47229"/>
    <lineage>
        <taxon>Bacteria</taxon>
        <taxon>Pseudomonadati</taxon>
        <taxon>Pseudomonadota</taxon>
        <taxon>Betaproteobacteria</taxon>
        <taxon>Burkholderiales</taxon>
        <taxon>Oxalobacteraceae</taxon>
        <taxon>Telluria group</taxon>
        <taxon>Massilia</taxon>
    </lineage>
</organism>
<gene>
    <name evidence="1" type="ORF">LO55_1670</name>
</gene>
<sequence>MRLHRNTLPDTNTDFLRRHARAMLRSAHSDQPSKALPIVRRVHAAGKTADTRVTQLYHARTTLQLKHMFRTLAAELGYATWDACKRDIDRRPPEVLDRFRLDLGAFGDHEHIWFADKPTAAAWQREHGGRMVEYGKQAVVMPA</sequence>
<dbReference type="Proteomes" id="UP000180246">
    <property type="component" value="Unassembled WGS sequence"/>
</dbReference>
<protein>
    <submittedName>
        <fullName evidence="1">Uncharacterized protein</fullName>
    </submittedName>
</protein>
<evidence type="ECO:0000313" key="1">
    <source>
        <dbReference type="EMBL" id="OIJ42831.1"/>
    </source>
</evidence>
<evidence type="ECO:0000313" key="2">
    <source>
        <dbReference type="Proteomes" id="UP000180246"/>
    </source>
</evidence>
<dbReference type="EMBL" id="JRYB01000001">
    <property type="protein sequence ID" value="OIJ42831.1"/>
    <property type="molecule type" value="Genomic_DNA"/>
</dbReference>
<dbReference type="RefSeq" id="WP_071361111.1">
    <property type="nucleotide sequence ID" value="NZ_JRYB01000001.1"/>
</dbReference>